<comment type="caution">
    <text evidence="1">The sequence shown here is derived from an EMBL/GenBank/DDBJ whole genome shotgun (WGS) entry which is preliminary data.</text>
</comment>
<proteinExistence type="predicted"/>
<name>A0ACC1SU24_9APHY</name>
<dbReference type="EMBL" id="JANHOG010001030">
    <property type="protein sequence ID" value="KAJ3546253.1"/>
    <property type="molecule type" value="Genomic_DNA"/>
</dbReference>
<reference evidence="1" key="1">
    <citation type="submission" date="2022-07" db="EMBL/GenBank/DDBJ databases">
        <title>Genome Sequence of Phlebia brevispora.</title>
        <authorList>
            <person name="Buettner E."/>
        </authorList>
    </citation>
    <scope>NUCLEOTIDE SEQUENCE</scope>
    <source>
        <strain evidence="1">MPL23</strain>
    </source>
</reference>
<protein>
    <submittedName>
        <fullName evidence="1">Uncharacterized protein</fullName>
    </submittedName>
</protein>
<sequence>MEGRARDYANNARMIMDELTGWDWNLVVIPYGPQWRARRRLFHQFFNQNAAKQYVDVQTREVRAFLRRTAESYTDTGEFDIKTIRKTLSAIVLEITYGMKIADLNDPYLLLSQKAIEAVNIGRVPGAFWVEYFPWLRYIPSWVPGSSARKFGEQYYPAVRALRDDRFDVVMNDVSRGTALPSIARKLIEKLPSKVSDEDKYREFGTYAKDMTGIVYIAGVDTQFAALSAFLLGILLVPRVQRQAQRELDSVVGPTRLPSVEDMSSLPYIQAIAMEALRWIPALPLGVPRRATCDDEYGGYTIPAGSIIIANVWALLHDSEMYPDPETFNPDRFIRDGQLNPDVRPPTAAFGFGRRKCVGRHLATNTLHLMIASILHVFNIKPVSEDFSAAAGTGFLSFAQCPPCRFVPRTASAMALINTAST</sequence>
<keyword evidence="2" id="KW-1185">Reference proteome</keyword>
<accession>A0ACC1SU24</accession>
<evidence type="ECO:0000313" key="2">
    <source>
        <dbReference type="Proteomes" id="UP001148662"/>
    </source>
</evidence>
<evidence type="ECO:0000313" key="1">
    <source>
        <dbReference type="EMBL" id="KAJ3546253.1"/>
    </source>
</evidence>
<organism evidence="1 2">
    <name type="scientific">Phlebia brevispora</name>
    <dbReference type="NCBI Taxonomy" id="194682"/>
    <lineage>
        <taxon>Eukaryota</taxon>
        <taxon>Fungi</taxon>
        <taxon>Dikarya</taxon>
        <taxon>Basidiomycota</taxon>
        <taxon>Agaricomycotina</taxon>
        <taxon>Agaricomycetes</taxon>
        <taxon>Polyporales</taxon>
        <taxon>Meruliaceae</taxon>
        <taxon>Phlebia</taxon>
    </lineage>
</organism>
<gene>
    <name evidence="1" type="ORF">NM688_g5534</name>
</gene>
<dbReference type="Proteomes" id="UP001148662">
    <property type="component" value="Unassembled WGS sequence"/>
</dbReference>